<comment type="caution">
    <text evidence="2">The sequence shown here is derived from an EMBL/GenBank/DDBJ whole genome shotgun (WGS) entry which is preliminary data.</text>
</comment>
<sequence>MALLVPYSRQLRASSIPDVRRSRRSPDTRTPAGQLLCAPARTINRPAPSSIAATPSSTTFTYLLPPAPAGQTDGVPDLPHGADRTTTTRSPRAATAPPAAIRSSRPRPTHGGTRGFVLHAALIPPCPRIRSDLAETEAPPVPRGSHA</sequence>
<accession>A0A8T0VHV1</accession>
<feature type="region of interest" description="Disordered" evidence="1">
    <location>
        <begin position="64"/>
        <end position="118"/>
    </location>
</feature>
<protein>
    <submittedName>
        <fullName evidence="2">Uncharacterized protein</fullName>
    </submittedName>
</protein>
<keyword evidence="3" id="KW-1185">Reference proteome</keyword>
<dbReference type="Proteomes" id="UP000823388">
    <property type="component" value="Chromosome 2N"/>
</dbReference>
<proteinExistence type="predicted"/>
<evidence type="ECO:0000313" key="2">
    <source>
        <dbReference type="EMBL" id="KAG2634820.1"/>
    </source>
</evidence>
<dbReference type="AlphaFoldDB" id="A0A8T0VHV1"/>
<evidence type="ECO:0000313" key="3">
    <source>
        <dbReference type="Proteomes" id="UP000823388"/>
    </source>
</evidence>
<feature type="region of interest" description="Disordered" evidence="1">
    <location>
        <begin position="1"/>
        <end position="34"/>
    </location>
</feature>
<feature type="compositionally biased region" description="Low complexity" evidence="1">
    <location>
        <begin position="84"/>
        <end position="103"/>
    </location>
</feature>
<feature type="compositionally biased region" description="Basic and acidic residues" evidence="1">
    <location>
        <begin position="18"/>
        <end position="27"/>
    </location>
</feature>
<dbReference type="EMBL" id="CM029040">
    <property type="protein sequence ID" value="KAG2634820.1"/>
    <property type="molecule type" value="Genomic_DNA"/>
</dbReference>
<gene>
    <name evidence="2" type="ORF">PVAP13_2NG330603</name>
</gene>
<evidence type="ECO:0000256" key="1">
    <source>
        <dbReference type="SAM" id="MobiDB-lite"/>
    </source>
</evidence>
<reference evidence="2" key="1">
    <citation type="submission" date="2020-05" db="EMBL/GenBank/DDBJ databases">
        <title>WGS assembly of Panicum virgatum.</title>
        <authorList>
            <person name="Lovell J.T."/>
            <person name="Jenkins J."/>
            <person name="Shu S."/>
            <person name="Juenger T.E."/>
            <person name="Schmutz J."/>
        </authorList>
    </citation>
    <scope>NUCLEOTIDE SEQUENCE</scope>
    <source>
        <strain evidence="2">AP13</strain>
    </source>
</reference>
<name>A0A8T0VHV1_PANVG</name>
<organism evidence="2 3">
    <name type="scientific">Panicum virgatum</name>
    <name type="common">Blackwell switchgrass</name>
    <dbReference type="NCBI Taxonomy" id="38727"/>
    <lineage>
        <taxon>Eukaryota</taxon>
        <taxon>Viridiplantae</taxon>
        <taxon>Streptophyta</taxon>
        <taxon>Embryophyta</taxon>
        <taxon>Tracheophyta</taxon>
        <taxon>Spermatophyta</taxon>
        <taxon>Magnoliopsida</taxon>
        <taxon>Liliopsida</taxon>
        <taxon>Poales</taxon>
        <taxon>Poaceae</taxon>
        <taxon>PACMAD clade</taxon>
        <taxon>Panicoideae</taxon>
        <taxon>Panicodae</taxon>
        <taxon>Paniceae</taxon>
        <taxon>Panicinae</taxon>
        <taxon>Panicum</taxon>
        <taxon>Panicum sect. Hiantes</taxon>
    </lineage>
</organism>